<dbReference type="Proteomes" id="UP001054837">
    <property type="component" value="Unassembled WGS sequence"/>
</dbReference>
<reference evidence="1 2" key="1">
    <citation type="submission" date="2021-06" db="EMBL/GenBank/DDBJ databases">
        <title>Caerostris darwini draft genome.</title>
        <authorList>
            <person name="Kono N."/>
            <person name="Arakawa K."/>
        </authorList>
    </citation>
    <scope>NUCLEOTIDE SEQUENCE [LARGE SCALE GENOMIC DNA]</scope>
</reference>
<keyword evidence="2" id="KW-1185">Reference proteome</keyword>
<name>A0AAV4T786_9ARAC</name>
<dbReference type="EMBL" id="BPLQ01009083">
    <property type="protein sequence ID" value="GIY41579.1"/>
    <property type="molecule type" value="Genomic_DNA"/>
</dbReference>
<protein>
    <submittedName>
        <fullName evidence="1">Uncharacterized protein</fullName>
    </submittedName>
</protein>
<comment type="caution">
    <text evidence="1">The sequence shown here is derived from an EMBL/GenBank/DDBJ whole genome shotgun (WGS) entry which is preliminary data.</text>
</comment>
<dbReference type="AlphaFoldDB" id="A0AAV4T786"/>
<evidence type="ECO:0000313" key="2">
    <source>
        <dbReference type="Proteomes" id="UP001054837"/>
    </source>
</evidence>
<organism evidence="1 2">
    <name type="scientific">Caerostris darwini</name>
    <dbReference type="NCBI Taxonomy" id="1538125"/>
    <lineage>
        <taxon>Eukaryota</taxon>
        <taxon>Metazoa</taxon>
        <taxon>Ecdysozoa</taxon>
        <taxon>Arthropoda</taxon>
        <taxon>Chelicerata</taxon>
        <taxon>Arachnida</taxon>
        <taxon>Araneae</taxon>
        <taxon>Araneomorphae</taxon>
        <taxon>Entelegynae</taxon>
        <taxon>Araneoidea</taxon>
        <taxon>Araneidae</taxon>
        <taxon>Caerostris</taxon>
    </lineage>
</organism>
<gene>
    <name evidence="1" type="ORF">CDAR_468711</name>
</gene>
<sequence length="100" mass="11456">MHFHSKARDSKSTVKPEHPKHNYFLHLLFLPRSIDIPSYKLEPVLTLPFQLSCLWHLFFTPTSFPPSSSISPPPLPIFPVTYIPSKKFQLLSSTELVVAI</sequence>
<evidence type="ECO:0000313" key="1">
    <source>
        <dbReference type="EMBL" id="GIY41579.1"/>
    </source>
</evidence>
<accession>A0AAV4T786</accession>
<proteinExistence type="predicted"/>